<sequence length="64" mass="7161">MLQTSTTDSEINLFRHEELGTAPLSALSADDQAFYNSIKDELDKLSQDPPQQTVENILKHSKSL</sequence>
<keyword evidence="3" id="KW-1185">Reference proteome</keyword>
<evidence type="ECO:0008006" key="4">
    <source>
        <dbReference type="Google" id="ProtNLM"/>
    </source>
</evidence>
<dbReference type="Proteomes" id="UP001597387">
    <property type="component" value="Unassembled WGS sequence"/>
</dbReference>
<gene>
    <name evidence="2" type="ORF">ACFSJU_01005</name>
</gene>
<feature type="region of interest" description="Disordered" evidence="1">
    <location>
        <begin position="44"/>
        <end position="64"/>
    </location>
</feature>
<dbReference type="RefSeq" id="WP_255905229.1">
    <property type="nucleotide sequence ID" value="NZ_JAFMZO010000005.1"/>
</dbReference>
<proteinExistence type="predicted"/>
<protein>
    <recommendedName>
        <fullName evidence="4">DUF1778 domain-containing protein</fullName>
    </recommendedName>
</protein>
<reference evidence="3" key="1">
    <citation type="journal article" date="2019" name="Int. J. Syst. Evol. Microbiol.">
        <title>The Global Catalogue of Microorganisms (GCM) 10K type strain sequencing project: providing services to taxonomists for standard genome sequencing and annotation.</title>
        <authorList>
            <consortium name="The Broad Institute Genomics Platform"/>
            <consortium name="The Broad Institute Genome Sequencing Center for Infectious Disease"/>
            <person name="Wu L."/>
            <person name="Ma J."/>
        </authorList>
    </citation>
    <scope>NUCLEOTIDE SEQUENCE [LARGE SCALE GENOMIC DNA]</scope>
    <source>
        <strain evidence="3">KCTC 42217</strain>
    </source>
</reference>
<accession>A0ABW4ZFZ4</accession>
<name>A0ABW4ZFZ4_9SPHI</name>
<evidence type="ECO:0000256" key="1">
    <source>
        <dbReference type="SAM" id="MobiDB-lite"/>
    </source>
</evidence>
<dbReference type="EMBL" id="JBHUHZ010000001">
    <property type="protein sequence ID" value="MFD2160953.1"/>
    <property type="molecule type" value="Genomic_DNA"/>
</dbReference>
<evidence type="ECO:0000313" key="2">
    <source>
        <dbReference type="EMBL" id="MFD2160953.1"/>
    </source>
</evidence>
<comment type="caution">
    <text evidence="2">The sequence shown here is derived from an EMBL/GenBank/DDBJ whole genome shotgun (WGS) entry which is preliminary data.</text>
</comment>
<evidence type="ECO:0000313" key="3">
    <source>
        <dbReference type="Proteomes" id="UP001597387"/>
    </source>
</evidence>
<organism evidence="2 3">
    <name type="scientific">Paradesertivirga mongoliensis</name>
    <dbReference type="NCBI Taxonomy" id="2100740"/>
    <lineage>
        <taxon>Bacteria</taxon>
        <taxon>Pseudomonadati</taxon>
        <taxon>Bacteroidota</taxon>
        <taxon>Sphingobacteriia</taxon>
        <taxon>Sphingobacteriales</taxon>
        <taxon>Sphingobacteriaceae</taxon>
        <taxon>Paradesertivirga</taxon>
    </lineage>
</organism>